<feature type="compositionally biased region" description="Gly residues" evidence="11">
    <location>
        <begin position="135"/>
        <end position="144"/>
    </location>
</feature>
<feature type="transmembrane region" description="Helical" evidence="12">
    <location>
        <begin position="438"/>
        <end position="455"/>
    </location>
</feature>
<feature type="region of interest" description="Disordered" evidence="11">
    <location>
        <begin position="130"/>
        <end position="247"/>
    </location>
</feature>
<evidence type="ECO:0000256" key="8">
    <source>
        <dbReference type="ARBA" id="ARBA00022989"/>
    </source>
</evidence>
<evidence type="ECO:0000313" key="17">
    <source>
        <dbReference type="Proteomes" id="UP000658127"/>
    </source>
</evidence>
<dbReference type="RefSeq" id="WP_189027030.1">
    <property type="nucleotide sequence ID" value="NZ_BMNE01000002.1"/>
</dbReference>
<feature type="transmembrane region" description="Helical" evidence="12">
    <location>
        <begin position="693"/>
        <end position="711"/>
    </location>
</feature>
<evidence type="ECO:0000256" key="9">
    <source>
        <dbReference type="ARBA" id="ARBA00023136"/>
    </source>
</evidence>
<dbReference type="InterPro" id="IPR027451">
    <property type="entry name" value="EmbABC_dom1"/>
</dbReference>
<evidence type="ECO:0000256" key="3">
    <source>
        <dbReference type="ARBA" id="ARBA00008195"/>
    </source>
</evidence>
<feature type="transmembrane region" description="Helical" evidence="12">
    <location>
        <begin position="764"/>
        <end position="784"/>
    </location>
</feature>
<protein>
    <recommendedName>
        <fullName evidence="18">Arabinosyltransferase C</fullName>
    </recommendedName>
</protein>
<comment type="similarity">
    <text evidence="3">Belongs to the emb family.</text>
</comment>
<dbReference type="InterPro" id="IPR040920">
    <property type="entry name" value="Arabino_trans_N"/>
</dbReference>
<evidence type="ECO:0000256" key="2">
    <source>
        <dbReference type="ARBA" id="ARBA00004651"/>
    </source>
</evidence>
<feature type="transmembrane region" description="Helical" evidence="12">
    <location>
        <begin position="633"/>
        <end position="655"/>
    </location>
</feature>
<keyword evidence="17" id="KW-1185">Reference proteome</keyword>
<evidence type="ECO:0000259" key="15">
    <source>
        <dbReference type="Pfam" id="PF17689"/>
    </source>
</evidence>
<proteinExistence type="inferred from homology"/>
<gene>
    <name evidence="16" type="ORF">GCM10011610_24090</name>
</gene>
<comment type="function">
    <text evidence="1">Arabinosyl transferase responsible for the polymerization of arabinose into the arabinan of arabinogalactan.</text>
</comment>
<keyword evidence="9 12" id="KW-0472">Membrane</keyword>
<evidence type="ECO:0000256" key="12">
    <source>
        <dbReference type="SAM" id="Phobius"/>
    </source>
</evidence>
<dbReference type="InterPro" id="IPR042486">
    <property type="entry name" value="Arabino_trans_C_2"/>
</dbReference>
<evidence type="ECO:0000256" key="6">
    <source>
        <dbReference type="ARBA" id="ARBA00022679"/>
    </source>
</evidence>
<dbReference type="Gene3D" id="3.40.190.160">
    <property type="match status" value="1"/>
</dbReference>
<evidence type="ECO:0000256" key="5">
    <source>
        <dbReference type="ARBA" id="ARBA00022676"/>
    </source>
</evidence>
<keyword evidence="8 12" id="KW-1133">Transmembrane helix</keyword>
<dbReference type="Gene3D" id="2.60.120.940">
    <property type="entry name" value="EmbC, C-terminal domain, subdomain 2"/>
    <property type="match status" value="1"/>
</dbReference>
<feature type="transmembrane region" description="Helical" evidence="12">
    <location>
        <begin position="568"/>
        <end position="591"/>
    </location>
</feature>
<dbReference type="InterPro" id="IPR032731">
    <property type="entry name" value="Arabino_trans_C"/>
</dbReference>
<keyword evidence="7 12" id="KW-0812">Transmembrane</keyword>
<evidence type="ECO:0000259" key="14">
    <source>
        <dbReference type="Pfam" id="PF14896"/>
    </source>
</evidence>
<evidence type="ECO:0000256" key="11">
    <source>
        <dbReference type="SAM" id="MobiDB-lite"/>
    </source>
</evidence>
<evidence type="ECO:0000259" key="13">
    <source>
        <dbReference type="Pfam" id="PF04602"/>
    </source>
</evidence>
<evidence type="ECO:0000256" key="1">
    <source>
        <dbReference type="ARBA" id="ARBA00003001"/>
    </source>
</evidence>
<dbReference type="Proteomes" id="UP000658127">
    <property type="component" value="Unassembled WGS sequence"/>
</dbReference>
<feature type="region of interest" description="Disordered" evidence="11">
    <location>
        <begin position="928"/>
        <end position="1017"/>
    </location>
</feature>
<dbReference type="EMBL" id="BMNE01000002">
    <property type="protein sequence ID" value="GGN77537.1"/>
    <property type="molecule type" value="Genomic_DNA"/>
</dbReference>
<keyword evidence="6" id="KW-0808">Transferase</keyword>
<comment type="subcellular location">
    <subcellularLocation>
        <location evidence="2">Cell membrane</location>
        <topology evidence="2">Multi-pass membrane protein</topology>
    </subcellularLocation>
</comment>
<feature type="transmembrane region" description="Helical" evidence="12">
    <location>
        <begin position="12"/>
        <end position="32"/>
    </location>
</feature>
<feature type="region of interest" description="Disordered" evidence="11">
    <location>
        <begin position="790"/>
        <end position="838"/>
    </location>
</feature>
<evidence type="ECO:0008006" key="18">
    <source>
        <dbReference type="Google" id="ProtNLM"/>
    </source>
</evidence>
<feature type="domain" description="Arabinofuranosyltransferase central" evidence="13">
    <location>
        <begin position="321"/>
        <end position="784"/>
    </location>
</feature>
<feature type="compositionally biased region" description="Low complexity" evidence="11">
    <location>
        <begin position="944"/>
        <end position="955"/>
    </location>
</feature>
<reference evidence="17" key="1">
    <citation type="journal article" date="2019" name="Int. J. Syst. Evol. Microbiol.">
        <title>The Global Catalogue of Microorganisms (GCM) 10K type strain sequencing project: providing services to taxonomists for standard genome sequencing and annotation.</title>
        <authorList>
            <consortium name="The Broad Institute Genomics Platform"/>
            <consortium name="The Broad Institute Genome Sequencing Center for Infectious Disease"/>
            <person name="Wu L."/>
            <person name="Ma J."/>
        </authorList>
    </citation>
    <scope>NUCLEOTIDE SEQUENCE [LARGE SCALE GENOMIC DNA]</scope>
    <source>
        <strain evidence="17">CGMCC 4.7329</strain>
    </source>
</reference>
<dbReference type="Pfam" id="PF17689">
    <property type="entry name" value="Arabino_trans_N"/>
    <property type="match status" value="2"/>
</dbReference>
<feature type="domain" description="Arabinosyltransferas concanavalin like" evidence="15">
    <location>
        <begin position="35"/>
        <end position="132"/>
    </location>
</feature>
<feature type="compositionally biased region" description="Polar residues" evidence="11">
    <location>
        <begin position="824"/>
        <end position="838"/>
    </location>
</feature>
<accession>A0ABQ2KCF8</accession>
<dbReference type="InterPro" id="IPR007680">
    <property type="entry name" value="Arabino_trans_central"/>
</dbReference>
<evidence type="ECO:0000256" key="4">
    <source>
        <dbReference type="ARBA" id="ARBA00022475"/>
    </source>
</evidence>
<evidence type="ECO:0000256" key="10">
    <source>
        <dbReference type="ARBA" id="ARBA00023316"/>
    </source>
</evidence>
<keyword evidence="4" id="KW-1003">Cell membrane</keyword>
<evidence type="ECO:0000256" key="7">
    <source>
        <dbReference type="ARBA" id="ARBA00022692"/>
    </source>
</evidence>
<feature type="transmembrane region" description="Helical" evidence="12">
    <location>
        <begin position="467"/>
        <end position="488"/>
    </location>
</feature>
<keyword evidence="10" id="KW-0961">Cell wall biogenesis/degradation</keyword>
<feature type="transmembrane region" description="Helical" evidence="12">
    <location>
        <begin position="324"/>
        <end position="344"/>
    </location>
</feature>
<feature type="transmembrane region" description="Helical" evidence="12">
    <location>
        <begin position="723"/>
        <end position="744"/>
    </location>
</feature>
<feature type="transmembrane region" description="Helical" evidence="12">
    <location>
        <begin position="850"/>
        <end position="874"/>
    </location>
</feature>
<feature type="compositionally biased region" description="Low complexity" evidence="11">
    <location>
        <begin position="1000"/>
        <end position="1017"/>
    </location>
</feature>
<feature type="domain" description="Arabinosyltransferase C-terminal" evidence="14">
    <location>
        <begin position="867"/>
        <end position="1289"/>
    </location>
</feature>
<dbReference type="Pfam" id="PF14896">
    <property type="entry name" value="Arabino_trans_C"/>
    <property type="match status" value="1"/>
</dbReference>
<comment type="caution">
    <text evidence="16">The sequence shown here is derived from an EMBL/GenBank/DDBJ whole genome shotgun (WGS) entry which is preliminary data.</text>
</comment>
<sequence>MGGDSSGFGRVQMAGIVAGVVGVALAVAAPFLPVQQQRASLDWPQPQSMQLSAPLVDYVPLSLDVSIPCTALRDMTGGTVLSTVPPQAPRAGSKGLVARIEDRPETGRTLAVVLRDRLLLSASLAEIAGAPGDSSAGGGPGSSQGGDQPPGTPPTSSAQPSGAEPSRSAPPSGATPPGGATPPTGGSRPGADSAAPPSGATPPLGAAAQGPGTFPSATNPPTGAPMGNRSPGADTPPGGGTPGAAPENTQAARCTALTITSTAAGTTAELTGLTKADGSPMRTTVDSDVRPQIVGVYTELDRGRMGDARLHAEIDARFSSSPSGWKLATIVGAVLCALIALICLHRSDIRDGRRSRRILPVRWWRFTGLDATVAGTLVVWHVIGANSSDDGYILTMARASREAGYTANYYRWFQVAEAPFGWPYEVLAQMTRISDAGLWMRLPALLAGLVCWLVLSREVLPRLGSRVAASTPARWTAALVFLSIWLPYNNGLRLEPLIAVGALLTWCSMERAIATRRLLPAAVAVLVAAFSLAAGPTGLICLAALLAGSRPVLRTLISRATAGSGPALPRYAALLAPIAAAGTLVLVVVFADQTFSTVLEATRVRQLVGPDMSWFEERTRWDSLLSVNPDGSLARRFGVLAMLLCLAVGILVTLRRGGRIPATARGPVTRILAVTFMALLLMMFTPTKWTHHFGVYAGLAGALAAVTAVALSRAFLRPYLRTLFAAAVLFLLAICFTGSNGYWYVSGYGVPWPDRAPTLGEIEVSTFFLAATALTLLIALWQYYRSPDENTRSLETSKDTPAEIDTTDRNAGATSTADARGAGSSAQSIVASGPSGTDNRAATRHFRFPVVVPLTLAAAVMVLFDVGSLAAAAVSQYPAHSVGLSNLRTLTGDQCAMADDVLVETNTADSLLTPYTGTVADGLAAENTGFTPNGIGSLAPDPGPGQSSSPPSGSGPAPGGPGGAGPGGGPGGGGPGGPGGSAPGGPGGSTPGGPGGSATGNGAPNGTAPGAPGAAPGVNGSTVALPFGLVPERTPVLGSYSTGAPQRTQLTTQWYRLDLAATQQDPAHRVLILTVAGRIESVAPDGSRLPGQRLRVEFAKRADDGTVTSLGDATPPTVGGAPGWRNLPIDLDQVPAGTTAVRLVAEAGEPDPMQWLAVTPPRLPKLSSLNTVVGSTDPVLADWHVGLAFPCQRPFDHRTGVAEMPLWRIQPDKLNAQVSETWQGDTGGGPLGWTGMLMQSRTIPAYLADDWTRDWGELQRLTRLVAAPPAEITVRRANTWGWADESPIRTG</sequence>
<organism evidence="16 17">
    <name type="scientific">Nocardia rhizosphaerihabitans</name>
    <dbReference type="NCBI Taxonomy" id="1691570"/>
    <lineage>
        <taxon>Bacteria</taxon>
        <taxon>Bacillati</taxon>
        <taxon>Actinomycetota</taxon>
        <taxon>Actinomycetes</taxon>
        <taxon>Mycobacteriales</taxon>
        <taxon>Nocardiaceae</taxon>
        <taxon>Nocardia</taxon>
    </lineage>
</organism>
<dbReference type="Gene3D" id="2.60.120.610">
    <property type="entry name" value="arabinofuranosyltransferase like domain"/>
    <property type="match status" value="2"/>
</dbReference>
<feature type="domain" description="Arabinosyltransferas concanavalin like" evidence="15">
    <location>
        <begin position="249"/>
        <end position="317"/>
    </location>
</feature>
<feature type="transmembrane region" description="Helical" evidence="12">
    <location>
        <begin position="518"/>
        <end position="547"/>
    </location>
</feature>
<feature type="compositionally biased region" description="Basic and acidic residues" evidence="11">
    <location>
        <begin position="790"/>
        <end position="801"/>
    </location>
</feature>
<feature type="compositionally biased region" description="Low complexity" evidence="11">
    <location>
        <begin position="165"/>
        <end position="208"/>
    </location>
</feature>
<dbReference type="Pfam" id="PF04602">
    <property type="entry name" value="Arabinose_trans"/>
    <property type="match status" value="1"/>
</dbReference>
<feature type="compositionally biased region" description="Low complexity" evidence="11">
    <location>
        <begin position="145"/>
        <end position="157"/>
    </location>
</feature>
<feature type="compositionally biased region" description="Gly residues" evidence="11">
    <location>
        <begin position="956"/>
        <end position="999"/>
    </location>
</feature>
<feature type="transmembrane region" description="Helical" evidence="12">
    <location>
        <begin position="667"/>
        <end position="687"/>
    </location>
</feature>
<keyword evidence="5" id="KW-0328">Glycosyltransferase</keyword>
<evidence type="ECO:0000313" key="16">
    <source>
        <dbReference type="EMBL" id="GGN77537.1"/>
    </source>
</evidence>
<feature type="transmembrane region" description="Helical" evidence="12">
    <location>
        <begin position="364"/>
        <end position="383"/>
    </location>
</feature>
<name>A0ABQ2KCF8_9NOCA</name>